<proteinExistence type="inferred from homology"/>
<evidence type="ECO:0000256" key="5">
    <source>
        <dbReference type="ARBA" id="ARBA00022723"/>
    </source>
</evidence>
<evidence type="ECO:0000256" key="4">
    <source>
        <dbReference type="ARBA" id="ARBA00022490"/>
    </source>
</evidence>
<feature type="binding site" evidence="10">
    <location>
        <position position="26"/>
    </location>
    <ligand>
        <name>Mn(2+)</name>
        <dbReference type="ChEBI" id="CHEBI:29035"/>
    </ligand>
</feature>
<evidence type="ECO:0000313" key="12">
    <source>
        <dbReference type="EMBL" id="MBL3680656.1"/>
    </source>
</evidence>
<reference evidence="12 13" key="1">
    <citation type="submission" date="2018-09" db="EMBL/GenBank/DDBJ databases">
        <title>Comparative genomics of Leucobacter spp.</title>
        <authorList>
            <person name="Reis A.C."/>
            <person name="Kolvenbach B.A."/>
            <person name="Corvini P.F.X."/>
            <person name="Nunes O.C."/>
        </authorList>
    </citation>
    <scope>NUCLEOTIDE SEQUENCE [LARGE SCALE GENOMIC DNA]</scope>
    <source>
        <strain evidence="12 13">TAN 31504</strain>
    </source>
</reference>
<dbReference type="InterPro" id="IPR011876">
    <property type="entry name" value="IsopentenylPP_isomerase_typ1"/>
</dbReference>
<dbReference type="CDD" id="cd02885">
    <property type="entry name" value="NUDIX_IPP_Isomerase"/>
    <property type="match status" value="1"/>
</dbReference>
<keyword evidence="5 10" id="KW-0479">Metal-binding</keyword>
<dbReference type="NCBIfam" id="NF002995">
    <property type="entry name" value="PRK03759.1"/>
    <property type="match status" value="1"/>
</dbReference>
<evidence type="ECO:0000256" key="8">
    <source>
        <dbReference type="ARBA" id="ARBA00023229"/>
    </source>
</evidence>
<sequence length="182" mass="19712">MPVPEMVVLLDEQHAAIGSLPKREVHHADTPLHLAFSCYLRNADGEVLLTRRALTKQSWPGVWTNSFCGHPAPNEPLPAAVHRRAADELRAEITDVTSVLPSFRYRATDPGGTVENEFCPVFVAQLSGDITPHPDEVAEWAWIAPAALAAAVAVAPFAFSPWLRAQLPELIAADALAWDGPA</sequence>
<comment type="subcellular location">
    <subcellularLocation>
        <location evidence="10">Cytoplasm</location>
    </subcellularLocation>
</comment>
<comment type="pathway">
    <text evidence="1 10">Isoprenoid biosynthesis; dimethylallyl diphosphate biosynthesis; dimethylallyl diphosphate from isopentenyl diphosphate: step 1/1.</text>
</comment>
<dbReference type="PROSITE" id="PS51462">
    <property type="entry name" value="NUDIX"/>
    <property type="match status" value="1"/>
</dbReference>
<gene>
    <name evidence="10" type="primary">idi</name>
    <name evidence="12" type="ORF">D3230_15360</name>
</gene>
<comment type="cofactor">
    <cofactor evidence="10">
        <name>Mg(2+)</name>
        <dbReference type="ChEBI" id="CHEBI:18420"/>
    </cofactor>
    <text evidence="10">Binds 1 Mg(2+) ion per subunit. The magnesium ion binds only when substrate is bound.</text>
</comment>
<comment type="function">
    <text evidence="10">Catalyzes the 1,3-allylic rearrangement of the homoallylic substrate isopentenyl (IPP) to its highly electrophilic allylic isomer, dimethylallyl diphosphate (DMAPP).</text>
</comment>
<comment type="catalytic activity">
    <reaction evidence="10">
        <text>isopentenyl diphosphate = dimethylallyl diphosphate</text>
        <dbReference type="Rhea" id="RHEA:23284"/>
        <dbReference type="ChEBI" id="CHEBI:57623"/>
        <dbReference type="ChEBI" id="CHEBI:128769"/>
        <dbReference type="EC" id="5.3.3.2"/>
    </reaction>
</comment>
<evidence type="ECO:0000313" key="13">
    <source>
        <dbReference type="Proteomes" id="UP001645859"/>
    </source>
</evidence>
<accession>A0ABS1SLB5</accession>
<protein>
    <recommendedName>
        <fullName evidence="3 10">Isopentenyl-diphosphate Delta-isomerase</fullName>
        <shortName evidence="10">IPP isomerase</shortName>
        <ecNumber evidence="3 10">5.3.3.2</ecNumber>
    </recommendedName>
    <alternativeName>
        <fullName evidence="10">IPP:DMAPP isomerase</fullName>
    </alternativeName>
    <alternativeName>
        <fullName evidence="10">Isopentenyl pyrophosphate isomerase</fullName>
    </alternativeName>
</protein>
<dbReference type="PANTHER" id="PTHR10885">
    <property type="entry name" value="ISOPENTENYL-DIPHOSPHATE DELTA-ISOMERASE"/>
    <property type="match status" value="1"/>
</dbReference>
<dbReference type="EMBL" id="QYAC01000009">
    <property type="protein sequence ID" value="MBL3680656.1"/>
    <property type="molecule type" value="Genomic_DNA"/>
</dbReference>
<evidence type="ECO:0000256" key="9">
    <source>
        <dbReference type="ARBA" id="ARBA00023235"/>
    </source>
</evidence>
<evidence type="ECO:0000259" key="11">
    <source>
        <dbReference type="PROSITE" id="PS51462"/>
    </source>
</evidence>
<dbReference type="SUPFAM" id="SSF55811">
    <property type="entry name" value="Nudix"/>
    <property type="match status" value="1"/>
</dbReference>
<feature type="domain" description="Nudix hydrolase" evidence="11">
    <location>
        <begin position="31"/>
        <end position="165"/>
    </location>
</feature>
<evidence type="ECO:0000256" key="2">
    <source>
        <dbReference type="ARBA" id="ARBA00007579"/>
    </source>
</evidence>
<dbReference type="InterPro" id="IPR015797">
    <property type="entry name" value="NUDIX_hydrolase-like_dom_sf"/>
</dbReference>
<evidence type="ECO:0000256" key="7">
    <source>
        <dbReference type="ARBA" id="ARBA00023211"/>
    </source>
</evidence>
<dbReference type="InterPro" id="IPR000086">
    <property type="entry name" value="NUDIX_hydrolase_dom"/>
</dbReference>
<dbReference type="HAMAP" id="MF_00202">
    <property type="entry name" value="Idi"/>
    <property type="match status" value="1"/>
</dbReference>
<dbReference type="GO" id="GO:0004452">
    <property type="term" value="F:isopentenyl-diphosphate delta-isomerase activity"/>
    <property type="evidence" value="ECO:0007669"/>
    <property type="project" value="UniProtKB-EC"/>
</dbReference>
<dbReference type="PIRSF" id="PIRSF018427">
    <property type="entry name" value="Isopntndiph_ism"/>
    <property type="match status" value="1"/>
</dbReference>
<dbReference type="Proteomes" id="UP001645859">
    <property type="component" value="Unassembled WGS sequence"/>
</dbReference>
<feature type="active site" evidence="10">
    <location>
        <position position="117"/>
    </location>
</feature>
<keyword evidence="9 10" id="KW-0413">Isomerase</keyword>
<keyword evidence="8 10" id="KW-0414">Isoprene biosynthesis</keyword>
<evidence type="ECO:0000256" key="10">
    <source>
        <dbReference type="HAMAP-Rule" id="MF_00202"/>
    </source>
</evidence>
<keyword evidence="13" id="KW-1185">Reference proteome</keyword>
<comment type="similarity">
    <text evidence="2 10">Belongs to the IPP isomerase type 1 family.</text>
</comment>
<dbReference type="EC" id="5.3.3.2" evidence="3 10"/>
<dbReference type="Gene3D" id="3.90.79.10">
    <property type="entry name" value="Nucleoside Triphosphate Pyrophosphohydrolase"/>
    <property type="match status" value="1"/>
</dbReference>
<name>A0ABS1SLB5_9MICO</name>
<feature type="binding site" evidence="10">
    <location>
        <position position="70"/>
    </location>
    <ligand>
        <name>Mn(2+)</name>
        <dbReference type="ChEBI" id="CHEBI:29035"/>
    </ligand>
</feature>
<comment type="cofactor">
    <cofactor evidence="10">
        <name>Mn(2+)</name>
        <dbReference type="ChEBI" id="CHEBI:29035"/>
    </cofactor>
    <text evidence="10">Binds 1 Mn(2+) ion per subunit.</text>
</comment>
<organism evidence="12 13">
    <name type="scientific">Leucobacter chromiireducens subsp. solipictus</name>
    <dbReference type="NCBI Taxonomy" id="398235"/>
    <lineage>
        <taxon>Bacteria</taxon>
        <taxon>Bacillati</taxon>
        <taxon>Actinomycetota</taxon>
        <taxon>Actinomycetes</taxon>
        <taxon>Micrococcales</taxon>
        <taxon>Microbacteriaceae</taxon>
        <taxon>Leucobacter</taxon>
    </lineage>
</organism>
<dbReference type="RefSeq" id="WP_337249203.1">
    <property type="nucleotide sequence ID" value="NZ_BAAAPI010000010.1"/>
</dbReference>
<evidence type="ECO:0000256" key="1">
    <source>
        <dbReference type="ARBA" id="ARBA00004826"/>
    </source>
</evidence>
<feature type="binding site" evidence="10">
    <location>
        <position position="33"/>
    </location>
    <ligand>
        <name>Mn(2+)</name>
        <dbReference type="ChEBI" id="CHEBI:29035"/>
    </ligand>
</feature>
<dbReference type="Pfam" id="PF00293">
    <property type="entry name" value="NUDIX"/>
    <property type="match status" value="1"/>
</dbReference>
<dbReference type="InterPro" id="IPR056375">
    <property type="entry name" value="Idi_bact"/>
</dbReference>
<evidence type="ECO:0000256" key="6">
    <source>
        <dbReference type="ARBA" id="ARBA00022842"/>
    </source>
</evidence>
<keyword evidence="4 10" id="KW-0963">Cytoplasm</keyword>
<comment type="caution">
    <text evidence="12">The sequence shown here is derived from an EMBL/GenBank/DDBJ whole genome shotgun (WGS) entry which is preliminary data.</text>
</comment>
<feature type="active site" evidence="10">
    <location>
        <position position="68"/>
    </location>
</feature>
<feature type="binding site" evidence="10">
    <location>
        <position position="88"/>
    </location>
    <ligand>
        <name>Mg(2+)</name>
        <dbReference type="ChEBI" id="CHEBI:18420"/>
    </ligand>
</feature>
<keyword evidence="7 10" id="KW-0464">Manganese</keyword>
<dbReference type="NCBIfam" id="TIGR02150">
    <property type="entry name" value="IPP_isom_1"/>
    <property type="match status" value="1"/>
</dbReference>
<feature type="binding site" evidence="10">
    <location>
        <position position="117"/>
    </location>
    <ligand>
        <name>Mn(2+)</name>
        <dbReference type="ChEBI" id="CHEBI:29035"/>
    </ligand>
</feature>
<keyword evidence="6 10" id="KW-0460">Magnesium</keyword>
<evidence type="ECO:0000256" key="3">
    <source>
        <dbReference type="ARBA" id="ARBA00012057"/>
    </source>
</evidence>
<feature type="binding site" evidence="10">
    <location>
        <position position="115"/>
    </location>
    <ligand>
        <name>Mn(2+)</name>
        <dbReference type="ChEBI" id="CHEBI:29035"/>
    </ligand>
</feature>
<dbReference type="PANTHER" id="PTHR10885:SF0">
    <property type="entry name" value="ISOPENTENYL-DIPHOSPHATE DELTA-ISOMERASE"/>
    <property type="match status" value="1"/>
</dbReference>